<evidence type="ECO:0000256" key="2">
    <source>
        <dbReference type="ARBA" id="ARBA00008524"/>
    </source>
</evidence>
<dbReference type="InterPro" id="IPR029414">
    <property type="entry name" value="Tricorn_PDZ"/>
</dbReference>
<evidence type="ECO:0000256" key="3">
    <source>
        <dbReference type="ARBA" id="ARBA00022490"/>
    </source>
</evidence>
<dbReference type="GO" id="GO:0005737">
    <property type="term" value="C:cytoplasm"/>
    <property type="evidence" value="ECO:0007669"/>
    <property type="project" value="UniProtKB-SubCell"/>
</dbReference>
<dbReference type="SUPFAM" id="SSF82171">
    <property type="entry name" value="DPP6 N-terminal domain-like"/>
    <property type="match status" value="1"/>
</dbReference>
<evidence type="ECO:0000256" key="6">
    <source>
        <dbReference type="ARBA" id="ARBA00022825"/>
    </source>
</evidence>
<feature type="signal peptide" evidence="11">
    <location>
        <begin position="1"/>
        <end position="23"/>
    </location>
</feature>
<feature type="chain" id="PRO_5037675822" description="Tricorn protease homolog" evidence="11">
    <location>
        <begin position="24"/>
        <end position="1092"/>
    </location>
</feature>
<feature type="active site" description="Charge relay system" evidence="8">
    <location>
        <position position="752"/>
    </location>
</feature>
<proteinExistence type="inferred from homology"/>
<keyword evidence="4 7" id="KW-0645">Protease</keyword>
<evidence type="ECO:0000256" key="8">
    <source>
        <dbReference type="PIRSR" id="PIRSR036421-1"/>
    </source>
</evidence>
<keyword evidence="11" id="KW-0732">Signal</keyword>
<evidence type="ECO:0000256" key="1">
    <source>
        <dbReference type="ARBA" id="ARBA00004496"/>
    </source>
</evidence>
<dbReference type="RefSeq" id="WP_169564534.1">
    <property type="nucleotide sequence ID" value="NZ_JAAXYH010000007.1"/>
</dbReference>
<dbReference type="InterPro" id="IPR036034">
    <property type="entry name" value="PDZ_sf"/>
</dbReference>
<dbReference type="SMART" id="SM00245">
    <property type="entry name" value="TSPc"/>
    <property type="match status" value="1"/>
</dbReference>
<keyword evidence="5 7" id="KW-0378">Hydrolase</keyword>
<dbReference type="Pfam" id="PF03572">
    <property type="entry name" value="Peptidase_S41"/>
    <property type="match status" value="1"/>
</dbReference>
<organism evidence="13 14">
    <name type="scientific">Shewanella salipaludis</name>
    <dbReference type="NCBI Taxonomy" id="2723052"/>
    <lineage>
        <taxon>Bacteria</taxon>
        <taxon>Pseudomonadati</taxon>
        <taxon>Pseudomonadota</taxon>
        <taxon>Gammaproteobacteria</taxon>
        <taxon>Alteromonadales</taxon>
        <taxon>Shewanellaceae</taxon>
        <taxon>Shewanella</taxon>
    </lineage>
</organism>
<feature type="active site" description="Charge relay system" evidence="8">
    <location>
        <position position="1032"/>
    </location>
</feature>
<evidence type="ECO:0000256" key="11">
    <source>
        <dbReference type="SAM" id="SignalP"/>
    </source>
</evidence>
<comment type="function">
    <text evidence="7">Degrades oligopeptides.</text>
</comment>
<feature type="region of interest" description="Disordered" evidence="10">
    <location>
        <begin position="1073"/>
        <end position="1092"/>
    </location>
</feature>
<dbReference type="GO" id="GO:0006508">
    <property type="term" value="P:proteolysis"/>
    <property type="evidence" value="ECO:0007669"/>
    <property type="project" value="UniProtKB-UniRule"/>
</dbReference>
<evidence type="ECO:0000259" key="12">
    <source>
        <dbReference type="SMART" id="SM00245"/>
    </source>
</evidence>
<accession>A0A972JN50</accession>
<dbReference type="SUPFAM" id="SSF52096">
    <property type="entry name" value="ClpP/crotonase"/>
    <property type="match status" value="1"/>
</dbReference>
<evidence type="ECO:0000256" key="4">
    <source>
        <dbReference type="ARBA" id="ARBA00022670"/>
    </source>
</evidence>
<dbReference type="InterPro" id="IPR005151">
    <property type="entry name" value="Tail-specific_protease"/>
</dbReference>
<dbReference type="PANTHER" id="PTHR43253">
    <property type="entry name" value="TRICORN PROTEASE HOMOLOG 2-RELATED"/>
    <property type="match status" value="1"/>
</dbReference>
<dbReference type="Gene3D" id="2.120.10.60">
    <property type="entry name" value="Tricorn protease N-terminal domain"/>
    <property type="match status" value="1"/>
</dbReference>
<dbReference type="InterPro" id="IPR028204">
    <property type="entry name" value="Tricorn_C1"/>
</dbReference>
<dbReference type="EC" id="3.4.21.-" evidence="7"/>
<dbReference type="AlphaFoldDB" id="A0A972JN50"/>
<name>A0A972JN50_9GAMM</name>
<dbReference type="Pfam" id="PF26550">
    <property type="entry name" value="Tricorn_2nd"/>
    <property type="match status" value="1"/>
</dbReference>
<gene>
    <name evidence="13" type="ORF">HC757_11645</name>
</gene>
<keyword evidence="6 7" id="KW-0720">Serine protease</keyword>
<evidence type="ECO:0000313" key="14">
    <source>
        <dbReference type="Proteomes" id="UP000737113"/>
    </source>
</evidence>
<protein>
    <recommendedName>
        <fullName evidence="7">Tricorn protease homolog</fullName>
        <ecNumber evidence="7">3.4.21.-</ecNumber>
    </recommendedName>
</protein>
<comment type="similarity">
    <text evidence="2 7">Belongs to the peptidase S41B family.</text>
</comment>
<feature type="active site" description="Nucleophile" evidence="8">
    <location>
        <position position="974"/>
    </location>
</feature>
<dbReference type="SUPFAM" id="SSF69304">
    <property type="entry name" value="Tricorn protease N-terminal domain"/>
    <property type="match status" value="1"/>
</dbReference>
<evidence type="ECO:0000256" key="5">
    <source>
        <dbReference type="ARBA" id="ARBA00022801"/>
    </source>
</evidence>
<evidence type="ECO:0000313" key="13">
    <source>
        <dbReference type="EMBL" id="NMH65811.1"/>
    </source>
</evidence>
<evidence type="ECO:0000256" key="10">
    <source>
        <dbReference type="SAM" id="MobiDB-lite"/>
    </source>
</evidence>
<keyword evidence="3 7" id="KW-0963">Cytoplasm</keyword>
<dbReference type="InterPro" id="IPR012393">
    <property type="entry name" value="Tricorn_protease"/>
</dbReference>
<dbReference type="SUPFAM" id="SSF50156">
    <property type="entry name" value="PDZ domain-like"/>
    <property type="match status" value="1"/>
</dbReference>
<evidence type="ECO:0000256" key="7">
    <source>
        <dbReference type="PIRNR" id="PIRNR036421"/>
    </source>
</evidence>
<keyword evidence="14" id="KW-1185">Reference proteome</keyword>
<dbReference type="InterPro" id="IPR029045">
    <property type="entry name" value="ClpP/crotonase-like_dom_sf"/>
</dbReference>
<feature type="site" description="Transition state stabilizer; via amide nitrogen" evidence="9">
    <location>
        <position position="975"/>
    </location>
</feature>
<dbReference type="Gene3D" id="3.90.226.10">
    <property type="entry name" value="2-enoyl-CoA Hydratase, Chain A, domain 1"/>
    <property type="match status" value="1"/>
</dbReference>
<dbReference type="Gene3D" id="2.130.10.10">
    <property type="entry name" value="YVTN repeat-like/Quinoprotein amine dehydrogenase"/>
    <property type="match status" value="1"/>
</dbReference>
<dbReference type="Pfam" id="PF26549">
    <property type="entry name" value="Tricorn_N"/>
    <property type="match status" value="1"/>
</dbReference>
<dbReference type="GO" id="GO:0008236">
    <property type="term" value="F:serine-type peptidase activity"/>
    <property type="evidence" value="ECO:0007669"/>
    <property type="project" value="UniProtKB-UniRule"/>
</dbReference>
<dbReference type="EMBL" id="JAAXYH010000007">
    <property type="protein sequence ID" value="NMH65811.1"/>
    <property type="molecule type" value="Genomic_DNA"/>
</dbReference>
<evidence type="ECO:0000256" key="9">
    <source>
        <dbReference type="PIRSR" id="PIRSR036421-3"/>
    </source>
</evidence>
<dbReference type="Gene3D" id="2.30.42.10">
    <property type="match status" value="1"/>
</dbReference>
<comment type="subcellular location">
    <subcellularLocation>
        <location evidence="1 7">Cytoplasm</location>
    </subcellularLocation>
</comment>
<dbReference type="PANTHER" id="PTHR43253:SF1">
    <property type="entry name" value="TRICORN PROTEASE HOMOLOG 2-RELATED"/>
    <property type="match status" value="1"/>
</dbReference>
<feature type="domain" description="Tail specific protease" evidence="12">
    <location>
        <begin position="838"/>
        <end position="1043"/>
    </location>
</feature>
<dbReference type="Pfam" id="PF14684">
    <property type="entry name" value="Tricorn_C1"/>
    <property type="match status" value="1"/>
</dbReference>
<dbReference type="Proteomes" id="UP000737113">
    <property type="component" value="Unassembled WGS sequence"/>
</dbReference>
<dbReference type="InterPro" id="IPR015943">
    <property type="entry name" value="WD40/YVTN_repeat-like_dom_sf"/>
</dbReference>
<reference evidence="13" key="1">
    <citation type="submission" date="2020-04" db="EMBL/GenBank/DDBJ databases">
        <title>Description of Shewanella salipaludis sp. nov., isolated from a salt marsh.</title>
        <authorList>
            <person name="Park S."/>
            <person name="Yoon J.-H."/>
        </authorList>
    </citation>
    <scope>NUCLEOTIDE SEQUENCE</scope>
    <source>
        <strain evidence="13">SHSM-M6</strain>
    </source>
</reference>
<dbReference type="Gene3D" id="3.30.750.44">
    <property type="match status" value="1"/>
</dbReference>
<comment type="caution">
    <text evidence="13">The sequence shown here is derived from an EMBL/GenBank/DDBJ whole genome shotgun (WGS) entry which is preliminary data.</text>
</comment>
<dbReference type="PIRSF" id="PIRSF036421">
    <property type="entry name" value="Tricorn_protease"/>
    <property type="match status" value="1"/>
</dbReference>
<dbReference type="Pfam" id="PF14685">
    <property type="entry name" value="PDZ_Tricorn"/>
    <property type="match status" value="1"/>
</dbReference>
<dbReference type="CDD" id="cd07562">
    <property type="entry name" value="Peptidase_S41_TRI"/>
    <property type="match status" value="1"/>
</dbReference>
<sequence>MKLRHSLVCCMLALGTLSAAAMAAGQAEATLGYYRAPALHDQTLVFTAEGDLWTQTLGEPQAHRLTSQAAEELGAVISADGKFVAYVANYDGIGEVYVIPVAGGLAKRVSFENSRVRVQGWTPDGKVLYATDNASGPANYWVLRTVDPQTLTTEDLPLADAVEGVVDARGEYLYFTRFGLQTTGDNAKVYRGGAKGELWRFKLDAKVEAEPLTAAHQGSVRRPMLWQDRLYFISDSDGNANLWSMALDGTDPKQITHYQDWQVRGARMDRGRIVFQQGADIKLFDLASGKDTSLEIALTSDFAQRREHWVTDPMDYATSVSLAPKGDKAVITARSQVAVAATDGSRLVTVNLPGNSRIRNAIMSTDGRWIYGISDASGEQEIWQFPADGSQGAKRLTKDGSTLRMNLYLSADGRFIAHDDYDGNVWLLDLNKHSNKKIIAKGEGLGPYADIRWSPDSRFIALTKSELGKQRPQLVLYSLDQEKAEPLTSDKYESFSPSFSTDGHWLYFLSNRQFVATPNSPWGDRNMGPVFDKRTQVFALALDKRASFPFAKPTELSVQADRDEATDSEVRLKVDWDGLNQRLWQVPVAAGNYTQLAALDDRLYLLDNPDSGDSQSLKLIKFNAQAPKLDTFADGVVDYSVSNDGKKLLLRRQAKGKEVLIVDAGDKLAADVSQAKVPMSQWQLAIEPQQEWQQMFEDAWLMHRDSFFDKQMRGLDWQATKAKYQPLLSRLTDRHELNDIFMQMMGELNALHSQVRGGDMQLAANTPEASSLGARLLQTSAGVKIAHIYQTDPELPSQAAPLRRMGVDAREGDIISAINGQKVADLAEVSRVLRNQAGKQVLLALSRNRQQHKTVVTPIATQADAKLRYLDWVEHNAAKVREASRGKIGYLHLYAMGSGDIASFAREFYTHYDKDGLIIDVRRNRGGNIDSWIIEKLLRRAWAFWQPTYGSPSTNMQQTFRGHLAVLTDQLTYSDGETFSAGIKALGLAPLIGKQTAGAGVWLSGRNAVTDRGMARVAEYPQYAIDGRWVLEGRGVSPDIEVDNLPFATFTGRDAQLEKALSYLEAELKAKPVPPLQGRPMSPGAEAQDIHL</sequence>